<evidence type="ECO:0000313" key="3">
    <source>
        <dbReference type="EMBL" id="KAL3780356.1"/>
    </source>
</evidence>
<dbReference type="PANTHER" id="PTHR33175:SF3">
    <property type="entry name" value="DNA-BINDING PROTEIN HU-BETA"/>
    <property type="match status" value="1"/>
</dbReference>
<dbReference type="Gene3D" id="4.10.520.10">
    <property type="entry name" value="IHF-like DNA-binding proteins"/>
    <property type="match status" value="1"/>
</dbReference>
<evidence type="ECO:0000256" key="2">
    <source>
        <dbReference type="RuleBase" id="RU003939"/>
    </source>
</evidence>
<dbReference type="PANTHER" id="PTHR33175">
    <property type="entry name" value="DNA-BINDING PROTEIN HU"/>
    <property type="match status" value="1"/>
</dbReference>
<keyword evidence="1" id="KW-0238">DNA-binding</keyword>
<keyword evidence="4" id="KW-1185">Reference proteome</keyword>
<name>A0ABD3NXY4_9STRA</name>
<dbReference type="GO" id="GO:0003677">
    <property type="term" value="F:DNA binding"/>
    <property type="evidence" value="ECO:0007669"/>
    <property type="project" value="UniProtKB-KW"/>
</dbReference>
<evidence type="ECO:0000256" key="1">
    <source>
        <dbReference type="ARBA" id="ARBA00023125"/>
    </source>
</evidence>
<organism evidence="3 4">
    <name type="scientific">Cyclotella atomus</name>
    <dbReference type="NCBI Taxonomy" id="382360"/>
    <lineage>
        <taxon>Eukaryota</taxon>
        <taxon>Sar</taxon>
        <taxon>Stramenopiles</taxon>
        <taxon>Ochrophyta</taxon>
        <taxon>Bacillariophyta</taxon>
        <taxon>Coscinodiscophyceae</taxon>
        <taxon>Thalassiosirophycidae</taxon>
        <taxon>Stephanodiscales</taxon>
        <taxon>Stephanodiscaceae</taxon>
        <taxon>Cyclotella</taxon>
    </lineage>
</organism>
<comment type="similarity">
    <text evidence="2">Belongs to the bacterial histone-like protein family.</text>
</comment>
<sequence length="141" mass="15480">MLSSLRSIPLNLASRSTSRPAPSCLSSKAILAPQRWSSSGSGADKETVTKADLVQILSKEYEMTAAQSARVLDTVLDTIVEAVSKSHTVSIGNFGKFEAVTSPARMYNNPITKTPVWKEETRRVKFRPFNNFKECVNKKSG</sequence>
<dbReference type="SMART" id="SM00411">
    <property type="entry name" value="BHL"/>
    <property type="match status" value="1"/>
</dbReference>
<reference evidence="3 4" key="1">
    <citation type="submission" date="2024-10" db="EMBL/GenBank/DDBJ databases">
        <title>Updated reference genomes for cyclostephanoid diatoms.</title>
        <authorList>
            <person name="Roberts W.R."/>
            <person name="Alverson A.J."/>
        </authorList>
    </citation>
    <scope>NUCLEOTIDE SEQUENCE [LARGE SCALE GENOMIC DNA]</scope>
    <source>
        <strain evidence="3 4">AJA010-31</strain>
    </source>
</reference>
<gene>
    <name evidence="3" type="ORF">ACHAWO_003302</name>
</gene>
<dbReference type="SUPFAM" id="SSF47729">
    <property type="entry name" value="IHF-like DNA-binding proteins"/>
    <property type="match status" value="1"/>
</dbReference>
<evidence type="ECO:0000313" key="4">
    <source>
        <dbReference type="Proteomes" id="UP001530400"/>
    </source>
</evidence>
<dbReference type="Proteomes" id="UP001530400">
    <property type="component" value="Unassembled WGS sequence"/>
</dbReference>
<accession>A0ABD3NXY4</accession>
<proteinExistence type="inferred from homology"/>
<comment type="caution">
    <text evidence="3">The sequence shown here is derived from an EMBL/GenBank/DDBJ whole genome shotgun (WGS) entry which is preliminary data.</text>
</comment>
<dbReference type="AlphaFoldDB" id="A0ABD3NXY4"/>
<protein>
    <submittedName>
        <fullName evidence="3">Uncharacterized protein</fullName>
    </submittedName>
</protein>
<dbReference type="InterPro" id="IPR010992">
    <property type="entry name" value="IHF-like_DNA-bd_dom_sf"/>
</dbReference>
<dbReference type="InterPro" id="IPR000119">
    <property type="entry name" value="Hist_DNA-bd"/>
</dbReference>
<dbReference type="Pfam" id="PF00216">
    <property type="entry name" value="Bac_DNA_binding"/>
    <property type="match status" value="1"/>
</dbReference>
<dbReference type="EMBL" id="JALLPJ020000894">
    <property type="protein sequence ID" value="KAL3780356.1"/>
    <property type="molecule type" value="Genomic_DNA"/>
</dbReference>